<reference evidence="3" key="1">
    <citation type="journal article" date="2006" name="PLoS Biol.">
        <title>Macronuclear genome sequence of the ciliate Tetrahymena thermophila, a model eukaryote.</title>
        <authorList>
            <person name="Eisen J.A."/>
            <person name="Coyne R.S."/>
            <person name="Wu M."/>
            <person name="Wu D."/>
            <person name="Thiagarajan M."/>
            <person name="Wortman J.R."/>
            <person name="Badger J.H."/>
            <person name="Ren Q."/>
            <person name="Amedeo P."/>
            <person name="Jones K.M."/>
            <person name="Tallon L.J."/>
            <person name="Delcher A.L."/>
            <person name="Salzberg S.L."/>
            <person name="Silva J.C."/>
            <person name="Haas B.J."/>
            <person name="Majoros W.H."/>
            <person name="Farzad M."/>
            <person name="Carlton J.M."/>
            <person name="Smith R.K. Jr."/>
            <person name="Garg J."/>
            <person name="Pearlman R.E."/>
            <person name="Karrer K.M."/>
            <person name="Sun L."/>
            <person name="Manning G."/>
            <person name="Elde N.C."/>
            <person name="Turkewitz A.P."/>
            <person name="Asai D.J."/>
            <person name="Wilkes D.E."/>
            <person name="Wang Y."/>
            <person name="Cai H."/>
            <person name="Collins K."/>
            <person name="Stewart B.A."/>
            <person name="Lee S.R."/>
            <person name="Wilamowska K."/>
            <person name="Weinberg Z."/>
            <person name="Ruzzo W.L."/>
            <person name="Wloga D."/>
            <person name="Gaertig J."/>
            <person name="Frankel J."/>
            <person name="Tsao C.-C."/>
            <person name="Gorovsky M.A."/>
            <person name="Keeling P.J."/>
            <person name="Waller R.F."/>
            <person name="Patron N.J."/>
            <person name="Cherry J.M."/>
            <person name="Stover N.A."/>
            <person name="Krieger C.J."/>
            <person name="del Toro C."/>
            <person name="Ryder H.F."/>
            <person name="Williamson S.C."/>
            <person name="Barbeau R.A."/>
            <person name="Hamilton E.P."/>
            <person name="Orias E."/>
        </authorList>
    </citation>
    <scope>NUCLEOTIDE SEQUENCE [LARGE SCALE GENOMIC DNA]</scope>
    <source>
        <strain evidence="3">SB210</strain>
    </source>
</reference>
<sequence length="1135" mass="133684">MSQLYEDKNPLEDKRDENFIQLKSTTYFYEMFKKKNQKSSEVIPQTILWESGNPNTWFFNTSKGKIPQILHKNTDKVNHFEICKFFLGISRPEELRIDNLTSLSEYSKKLQQKEPVCFIRYADKKTEALIGPDLVKLFLEGKQTANISMIQSYVPNNSKANEVFYVEYRHDENTLPLGFKFYKKIFSTKKGYTTSQEQPNNNENKDQNMGGQGKKESIIKGKKLFFKCFDQSLNVKLQESSKRLIEFIERAYKLKVRKFTPKYMLDRNGNIIFMGIKHLFIELFSYAPYDIEQIKEQKQMTFQEFRKLYKKQKKHNLVKVGGVEMKLPQVIQQDDKKYSATLYKKMRVEKCGGDFCDYEMLEKNTGPLAMRKNILEEYKKHFGVRKEQLENIAISLPYEISNQLILRTREYALQVIEILRKNKIFSKESQIVKSQNYHYTNEDNFGNIDIEVEYPFMKKSYTVDNYENQYKRVKICKSCFIIYSLTSKYFDEKLKEKMRQTQTRQYFTRQSSANQFQTIQFNQNNEQEGQNGAGDTINQKNSIKDEQNARELLKSQSQVIIKQKSVDPKRQNQFKISKSSKISINPREDQQIQDQQQYFAKTTKARLLPNTRKDIEVNRLTLGFLNYEKLRDLYKEPADSKIKSQILNETKAYRKPVVNLLEKPSKDMKRKDINADSYLLFKIAEDRKNLRRNINSDSQMRQVLLNKLQIAQQEGQKPALIQINSLYYNHANFQHLRKLHKFKISSPINPFFDDLDIDKVQELTLEKVCDIMGYQEPIIDSSDMKFLVIDESTAIPYCLIGGEKSKNQEIKQEDDIHENKSKNEQNYNISEQLNDLDSPYKKQSRNRENSQHNIEKNNEIIVFLQDFFDSYFEYKQLFESLLQQNPNRRVLLFNLPGQSYTIYNSELLYPNYYQIEVIDRLLFKLDQEKLINTKTDKFKFIGIGYGGFILQSYMVSAYGNLPHLGSLLLINSFIEVDNILKDTLLKSLEIFETCPEGMDELSFNYFSVIVNSQALSEEQLSMKMKINPILNEGRAAIIKGCLASQFMRDRFEKVPVSCLIVHTLKNCVVNINQSDLLAKYTKDEVQDFQANLILKKINEKQVKRKTKYINGGHSLLEENVEQLIELINEFLREQF</sequence>
<dbReference type="AlphaFoldDB" id="I7LVW4"/>
<feature type="compositionally biased region" description="Basic and acidic residues" evidence="1">
    <location>
        <begin position="809"/>
        <end position="823"/>
    </location>
</feature>
<dbReference type="SUPFAM" id="SSF53474">
    <property type="entry name" value="alpha/beta-Hydrolases"/>
    <property type="match status" value="1"/>
</dbReference>
<feature type="compositionally biased region" description="Polar residues" evidence="1">
    <location>
        <begin position="824"/>
        <end position="835"/>
    </location>
</feature>
<dbReference type="KEGG" id="tet:TTHERM_00216030"/>
<feature type="region of interest" description="Disordered" evidence="1">
    <location>
        <begin position="809"/>
        <end position="851"/>
    </location>
</feature>
<accession>I7LVW4</accession>
<name>I7LVW4_TETTS</name>
<protein>
    <submittedName>
        <fullName evidence="2">Uncharacterized protein</fullName>
    </submittedName>
</protein>
<evidence type="ECO:0000313" key="3">
    <source>
        <dbReference type="Proteomes" id="UP000009168"/>
    </source>
</evidence>
<proteinExistence type="predicted"/>
<evidence type="ECO:0000313" key="2">
    <source>
        <dbReference type="EMBL" id="EAS00228.2"/>
    </source>
</evidence>
<dbReference type="EMBL" id="GG662621">
    <property type="protein sequence ID" value="EAS00228.2"/>
    <property type="molecule type" value="Genomic_DNA"/>
</dbReference>
<dbReference type="Proteomes" id="UP000009168">
    <property type="component" value="Unassembled WGS sequence"/>
</dbReference>
<feature type="compositionally biased region" description="Polar residues" evidence="1">
    <location>
        <begin position="192"/>
        <end position="202"/>
    </location>
</feature>
<dbReference type="InterPro" id="IPR029058">
    <property type="entry name" value="AB_hydrolase_fold"/>
</dbReference>
<organism evidence="2 3">
    <name type="scientific">Tetrahymena thermophila (strain SB210)</name>
    <dbReference type="NCBI Taxonomy" id="312017"/>
    <lineage>
        <taxon>Eukaryota</taxon>
        <taxon>Sar</taxon>
        <taxon>Alveolata</taxon>
        <taxon>Ciliophora</taxon>
        <taxon>Intramacronucleata</taxon>
        <taxon>Oligohymenophorea</taxon>
        <taxon>Hymenostomatida</taxon>
        <taxon>Tetrahymenina</taxon>
        <taxon>Tetrahymenidae</taxon>
        <taxon>Tetrahymena</taxon>
    </lineage>
</organism>
<dbReference type="OrthoDB" id="292639at2759"/>
<dbReference type="InParanoid" id="I7LVW4"/>
<dbReference type="RefSeq" id="XP_001020473.2">
    <property type="nucleotide sequence ID" value="XM_001020473.3"/>
</dbReference>
<dbReference type="GeneID" id="7839415"/>
<evidence type="ECO:0000256" key="1">
    <source>
        <dbReference type="SAM" id="MobiDB-lite"/>
    </source>
</evidence>
<keyword evidence="3" id="KW-1185">Reference proteome</keyword>
<dbReference type="eggNOG" id="ENOG502SGAP">
    <property type="taxonomic scope" value="Eukaryota"/>
</dbReference>
<dbReference type="Gene3D" id="3.40.50.1820">
    <property type="entry name" value="alpha/beta hydrolase"/>
    <property type="match status" value="1"/>
</dbReference>
<gene>
    <name evidence="2" type="ORF">TTHERM_00216030</name>
</gene>
<feature type="region of interest" description="Disordered" evidence="1">
    <location>
        <begin position="192"/>
        <end position="213"/>
    </location>
</feature>